<proteinExistence type="predicted"/>
<evidence type="ECO:0000313" key="3">
    <source>
        <dbReference type="EMBL" id="MEU3557653.1"/>
    </source>
</evidence>
<keyword evidence="4" id="KW-1185">Reference proteome</keyword>
<dbReference type="Proteomes" id="UP001550850">
    <property type="component" value="Unassembled WGS sequence"/>
</dbReference>
<keyword evidence="2" id="KW-0472">Membrane</keyword>
<evidence type="ECO:0008006" key="5">
    <source>
        <dbReference type="Google" id="ProtNLM"/>
    </source>
</evidence>
<reference evidence="3 4" key="1">
    <citation type="submission" date="2024-06" db="EMBL/GenBank/DDBJ databases">
        <title>The Natural Products Discovery Center: Release of the First 8490 Sequenced Strains for Exploring Actinobacteria Biosynthetic Diversity.</title>
        <authorList>
            <person name="Kalkreuter E."/>
            <person name="Kautsar S.A."/>
            <person name="Yang D."/>
            <person name="Bader C.D."/>
            <person name="Teijaro C.N."/>
            <person name="Fluegel L."/>
            <person name="Davis C.M."/>
            <person name="Simpson J.R."/>
            <person name="Lauterbach L."/>
            <person name="Steele A.D."/>
            <person name="Gui C."/>
            <person name="Meng S."/>
            <person name="Li G."/>
            <person name="Viehrig K."/>
            <person name="Ye F."/>
            <person name="Su P."/>
            <person name="Kiefer A.F."/>
            <person name="Nichols A."/>
            <person name="Cepeda A.J."/>
            <person name="Yan W."/>
            <person name="Fan B."/>
            <person name="Jiang Y."/>
            <person name="Adhikari A."/>
            <person name="Zheng C.-J."/>
            <person name="Schuster L."/>
            <person name="Cowan T.M."/>
            <person name="Smanski M.J."/>
            <person name="Chevrette M.G."/>
            <person name="De Carvalho L.P.S."/>
            <person name="Shen B."/>
        </authorList>
    </citation>
    <scope>NUCLEOTIDE SEQUENCE [LARGE SCALE GENOMIC DNA]</scope>
    <source>
        <strain evidence="3 4">NPDC038104</strain>
    </source>
</reference>
<evidence type="ECO:0000256" key="2">
    <source>
        <dbReference type="SAM" id="Phobius"/>
    </source>
</evidence>
<evidence type="ECO:0000313" key="4">
    <source>
        <dbReference type="Proteomes" id="UP001550850"/>
    </source>
</evidence>
<feature type="non-terminal residue" evidence="3">
    <location>
        <position position="1"/>
    </location>
</feature>
<organism evidence="3 4">
    <name type="scientific">Streptomyces fragilis</name>
    <dbReference type="NCBI Taxonomy" id="67301"/>
    <lineage>
        <taxon>Bacteria</taxon>
        <taxon>Bacillati</taxon>
        <taxon>Actinomycetota</taxon>
        <taxon>Actinomycetes</taxon>
        <taxon>Kitasatosporales</taxon>
        <taxon>Streptomycetaceae</taxon>
        <taxon>Streptomyces</taxon>
    </lineage>
</organism>
<evidence type="ECO:0000256" key="1">
    <source>
        <dbReference type="SAM" id="MobiDB-lite"/>
    </source>
</evidence>
<sequence>LNAGPFAPRGGQAPGGGPAGQGTGPKPPTGPTGGPVTGSGPLTPDLGGGLSDDTAVLTPQRPFPGGSGGTGAPAAPGAPRRDTISGDTLTSGLPRVPGGSGPAGPAGGVHGGPAAPPPGRPGGPVAPAPAPVPAPAAQPARKKGRNKLALLGGGLVALCAVAYGAGLLLNHSDVPKGTTVLGVEIGGGTRDEAAQKLDQALGDRADKPLQLTVEGDTVSLEPDRAGLDLDTRATVGAAAKSDYNPVSVIGSLFGQEREIEPNLPVDSEKLRAALEEAAGGAGSVTEGGIEFKAGKAVAVHGKPGKGLDVEKALPAVKEAYRRQVATGEAGAVELPVATREPSVPDAEVDRMMKEFARPAMSGLVTVQTDAAHTISFSPEKSLWRFLRVQAVDGRLVESYDKAELEKLYGETFDGVLITRGTGKKTPVTVEDVIGALRPALVSTTERVGVIDTDPS</sequence>
<name>A0ABV2YPJ7_9ACTN</name>
<keyword evidence="2" id="KW-0812">Transmembrane</keyword>
<feature type="compositionally biased region" description="Gly residues" evidence="1">
    <location>
        <begin position="12"/>
        <end position="23"/>
    </location>
</feature>
<feature type="compositionally biased region" description="Low complexity" evidence="1">
    <location>
        <begin position="1"/>
        <end position="11"/>
    </location>
</feature>
<accession>A0ABV2YPJ7</accession>
<feature type="transmembrane region" description="Helical" evidence="2">
    <location>
        <begin position="148"/>
        <end position="169"/>
    </location>
</feature>
<protein>
    <recommendedName>
        <fullName evidence="5">Peptidoglycan binding domain-containing protein</fullName>
    </recommendedName>
</protein>
<comment type="caution">
    <text evidence="3">The sequence shown here is derived from an EMBL/GenBank/DDBJ whole genome shotgun (WGS) entry which is preliminary data.</text>
</comment>
<gene>
    <name evidence="3" type="ORF">AB0E65_26100</name>
</gene>
<feature type="compositionally biased region" description="Pro residues" evidence="1">
    <location>
        <begin position="114"/>
        <end position="136"/>
    </location>
</feature>
<feature type="compositionally biased region" description="Gly residues" evidence="1">
    <location>
        <begin position="98"/>
        <end position="111"/>
    </location>
</feature>
<dbReference type="EMBL" id="JBEZUR010000065">
    <property type="protein sequence ID" value="MEU3557653.1"/>
    <property type="molecule type" value="Genomic_DNA"/>
</dbReference>
<keyword evidence="2" id="KW-1133">Transmembrane helix</keyword>
<feature type="region of interest" description="Disordered" evidence="1">
    <location>
        <begin position="1"/>
        <end position="140"/>
    </location>
</feature>